<geneLocation type="mitochondrion" evidence="2"/>
<feature type="region of interest" description="Disordered" evidence="1">
    <location>
        <begin position="81"/>
        <end position="100"/>
    </location>
</feature>
<evidence type="ECO:0000313" key="2">
    <source>
        <dbReference type="EMBL" id="KUM47116.1"/>
    </source>
</evidence>
<proteinExistence type="predicted"/>
<organism evidence="2">
    <name type="scientific">Picea glauca</name>
    <name type="common">White spruce</name>
    <name type="synonym">Pinus glauca</name>
    <dbReference type="NCBI Taxonomy" id="3330"/>
    <lineage>
        <taxon>Eukaryota</taxon>
        <taxon>Viridiplantae</taxon>
        <taxon>Streptophyta</taxon>
        <taxon>Embryophyta</taxon>
        <taxon>Tracheophyta</taxon>
        <taxon>Spermatophyta</taxon>
        <taxon>Pinopsida</taxon>
        <taxon>Pinidae</taxon>
        <taxon>Conifers I</taxon>
        <taxon>Pinales</taxon>
        <taxon>Pinaceae</taxon>
        <taxon>Picea</taxon>
    </lineage>
</organism>
<evidence type="ECO:0000256" key="1">
    <source>
        <dbReference type="SAM" id="MobiDB-lite"/>
    </source>
</evidence>
<gene>
    <name evidence="2" type="ORF">ABT39_MTgene6122</name>
</gene>
<dbReference type="EMBL" id="LKAM01000008">
    <property type="protein sequence ID" value="KUM47116.1"/>
    <property type="molecule type" value="Genomic_DNA"/>
</dbReference>
<protein>
    <submittedName>
        <fullName evidence="2">Uncharacterized protein</fullName>
    </submittedName>
</protein>
<dbReference type="AlphaFoldDB" id="A0A101LXE8"/>
<name>A0A101LXE8_PICGL</name>
<reference evidence="2" key="1">
    <citation type="journal article" date="2015" name="Genome Biol. Evol.">
        <title>Organellar Genomes of White Spruce (Picea glauca): Assembly and Annotation.</title>
        <authorList>
            <person name="Jackman S.D."/>
            <person name="Warren R.L."/>
            <person name="Gibb E.A."/>
            <person name="Vandervalk B.P."/>
            <person name="Mohamadi H."/>
            <person name="Chu J."/>
            <person name="Raymond A."/>
            <person name="Pleasance S."/>
            <person name="Coope R."/>
            <person name="Wildung M.R."/>
            <person name="Ritland C.E."/>
            <person name="Bousquet J."/>
            <person name="Jones S.J."/>
            <person name="Bohlmann J."/>
            <person name="Birol I."/>
        </authorList>
    </citation>
    <scope>NUCLEOTIDE SEQUENCE [LARGE SCALE GENOMIC DNA]</scope>
    <source>
        <tissue evidence="2">Flushing bud</tissue>
    </source>
</reference>
<comment type="caution">
    <text evidence="2">The sequence shown here is derived from an EMBL/GenBank/DDBJ whole genome shotgun (WGS) entry which is preliminary data.</text>
</comment>
<sequence>MLLLLLVQGVLVQPDPWLLRLGMNQGLDMLRDIGMHLPLLMMLLPLDYWLYITCWSTSLTLLRTYGSATWSTTGIRYGTTRPGASTTTSGYGSGKGAARSTYEPTGALLYRLKKLLLLLAPTAIRFLIGRMEE</sequence>
<keyword evidence="2" id="KW-0496">Mitochondrion</keyword>
<accession>A0A101LXE8</accession>